<comment type="subcellular location">
    <subcellularLocation>
        <location evidence="4">Cytoplasm</location>
    </subcellularLocation>
</comment>
<dbReference type="GO" id="GO:0034057">
    <property type="term" value="F:RNA strand-exchange activity"/>
    <property type="evidence" value="ECO:0007669"/>
    <property type="project" value="UniProtKB-UniRule"/>
</dbReference>
<gene>
    <name evidence="4" type="primary">proQ</name>
    <name evidence="7" type="ORF">EV693_10158</name>
</gene>
<evidence type="ECO:0000256" key="1">
    <source>
        <dbReference type="ARBA" id="ARBA00022490"/>
    </source>
</evidence>
<dbReference type="NCBIfam" id="NF003434">
    <property type="entry name" value="PRK04950.1"/>
    <property type="match status" value="1"/>
</dbReference>
<proteinExistence type="inferred from homology"/>
<keyword evidence="1 4" id="KW-0963">Cytoplasm</keyword>
<feature type="region of interest" description="Disordered" evidence="5">
    <location>
        <begin position="129"/>
        <end position="160"/>
    </location>
</feature>
<evidence type="ECO:0000256" key="4">
    <source>
        <dbReference type="HAMAP-Rule" id="MF_00749"/>
    </source>
</evidence>
<dbReference type="OrthoDB" id="8421419at2"/>
<comment type="caution">
    <text evidence="7">The sequence shown here is derived from an EMBL/GenBank/DDBJ whole genome shotgun (WGS) entry which is preliminary data.</text>
</comment>
<dbReference type="Pfam" id="PF04352">
    <property type="entry name" value="ProQ"/>
    <property type="match status" value="1"/>
</dbReference>
<evidence type="ECO:0000313" key="8">
    <source>
        <dbReference type="Proteomes" id="UP000295537"/>
    </source>
</evidence>
<feature type="compositionally biased region" description="Basic and acidic residues" evidence="5">
    <location>
        <begin position="129"/>
        <end position="156"/>
    </location>
</feature>
<sequence length="180" mass="20201">MSEQHIETQENVEKAPSTKEVITFLAEKFPNCFSLEGEAKPLKIGLFQELSEALASDGNISKTSLRQALRTYTMNWRYLHGCKEGAIRVGLQGEEAGVVDATQAAHAAQTLADAKAAYVEKRAQQRKEERKAFFKQQAKEQNMKKRLEAKQKKQDRSVQASLESLAELENKFGKGKDKRG</sequence>
<dbReference type="PANTHER" id="PTHR38106">
    <property type="entry name" value="RNA CHAPERONE PROQ"/>
    <property type="match status" value="1"/>
</dbReference>
<keyword evidence="3 4" id="KW-0143">Chaperone</keyword>
<dbReference type="Gene3D" id="1.10.1710.10">
    <property type="entry name" value="ProQ/FinO domain"/>
    <property type="match status" value="1"/>
</dbReference>
<dbReference type="PANTHER" id="PTHR38106:SF1">
    <property type="entry name" value="RNA CHAPERONE PROQ"/>
    <property type="match status" value="1"/>
</dbReference>
<reference evidence="7 8" key="1">
    <citation type="submission" date="2019-03" db="EMBL/GenBank/DDBJ databases">
        <title>Genomic Encyclopedia of Type Strains, Phase IV (KMG-IV): sequencing the most valuable type-strain genomes for metagenomic binning, comparative biology and taxonomic classification.</title>
        <authorList>
            <person name="Goeker M."/>
        </authorList>
    </citation>
    <scope>NUCLEOTIDE SEQUENCE [LARGE SCALE GENOMIC DNA]</scope>
    <source>
        <strain evidence="7 8">DSM 16380</strain>
    </source>
</reference>
<dbReference type="GO" id="GO:0010608">
    <property type="term" value="P:post-transcriptional regulation of gene expression"/>
    <property type="evidence" value="ECO:0007669"/>
    <property type="project" value="InterPro"/>
</dbReference>
<dbReference type="InterPro" id="IPR036442">
    <property type="entry name" value="ProQ/FinO_sf"/>
</dbReference>
<evidence type="ECO:0000313" key="7">
    <source>
        <dbReference type="EMBL" id="TCP18793.1"/>
    </source>
</evidence>
<protein>
    <recommendedName>
        <fullName evidence="4">RNA chaperone ProQ</fullName>
    </recommendedName>
</protein>
<organism evidence="7 8">
    <name type="scientific">Nicoletella semolina</name>
    <dbReference type="NCBI Taxonomy" id="271160"/>
    <lineage>
        <taxon>Bacteria</taxon>
        <taxon>Pseudomonadati</taxon>
        <taxon>Pseudomonadota</taxon>
        <taxon>Gammaproteobacteria</taxon>
        <taxon>Pasteurellales</taxon>
        <taxon>Pasteurellaceae</taxon>
        <taxon>Nicoletella</taxon>
    </lineage>
</organism>
<comment type="similarity">
    <text evidence="4">Belongs to the ProQ family.</text>
</comment>
<dbReference type="RefSeq" id="WP_132500405.1">
    <property type="nucleotide sequence ID" value="NZ_LVXA01000001.1"/>
</dbReference>
<dbReference type="SMART" id="SM00945">
    <property type="entry name" value="ProQ"/>
    <property type="match status" value="1"/>
</dbReference>
<dbReference type="Proteomes" id="UP000295537">
    <property type="component" value="Unassembled WGS sequence"/>
</dbReference>
<dbReference type="HAMAP" id="MF_00749">
    <property type="entry name" value="ProQ"/>
    <property type="match status" value="1"/>
</dbReference>
<accession>A0A4R2NCD1</accession>
<feature type="domain" description="ProQ/FinO" evidence="6">
    <location>
        <begin position="13"/>
        <end position="127"/>
    </location>
</feature>
<evidence type="ECO:0000256" key="3">
    <source>
        <dbReference type="ARBA" id="ARBA00023186"/>
    </source>
</evidence>
<dbReference type="GO" id="GO:0033592">
    <property type="term" value="F:RNA strand annealing activity"/>
    <property type="evidence" value="ECO:0007669"/>
    <property type="project" value="UniProtKB-UniRule"/>
</dbReference>
<keyword evidence="2 4" id="KW-0694">RNA-binding</keyword>
<evidence type="ECO:0000256" key="2">
    <source>
        <dbReference type="ARBA" id="ARBA00022884"/>
    </source>
</evidence>
<dbReference type="InterPro" id="IPR023529">
    <property type="entry name" value="ProQ"/>
</dbReference>
<dbReference type="InterPro" id="IPR016103">
    <property type="entry name" value="ProQ/FinO"/>
</dbReference>
<evidence type="ECO:0000256" key="5">
    <source>
        <dbReference type="SAM" id="MobiDB-lite"/>
    </source>
</evidence>
<dbReference type="SUPFAM" id="SSF48657">
    <property type="entry name" value="FinO-like"/>
    <property type="match status" value="1"/>
</dbReference>
<dbReference type="GO" id="GO:0005829">
    <property type="term" value="C:cytosol"/>
    <property type="evidence" value="ECO:0007669"/>
    <property type="project" value="TreeGrafter"/>
</dbReference>
<dbReference type="EMBL" id="SLXJ01000001">
    <property type="protein sequence ID" value="TCP18793.1"/>
    <property type="molecule type" value="Genomic_DNA"/>
</dbReference>
<dbReference type="AlphaFoldDB" id="A0A4R2NCD1"/>
<evidence type="ECO:0000259" key="6">
    <source>
        <dbReference type="SMART" id="SM00945"/>
    </source>
</evidence>
<keyword evidence="8" id="KW-1185">Reference proteome</keyword>
<comment type="function">
    <text evidence="4">RNA chaperone with significant RNA binding, RNA strand exchange and RNA duplexing activities.</text>
</comment>
<name>A0A4R2NCD1_9PAST</name>